<name>A0A3S9ABT3_9BACL</name>
<dbReference type="Proteomes" id="UP000272528">
    <property type="component" value="Chromosome"/>
</dbReference>
<dbReference type="InterPro" id="IPR040026">
    <property type="entry name" value="FliD"/>
</dbReference>
<dbReference type="KEGG" id="palb:EJC50_28315"/>
<dbReference type="InterPro" id="IPR010809">
    <property type="entry name" value="FliD_C"/>
</dbReference>
<dbReference type="GO" id="GO:0071973">
    <property type="term" value="P:bacterial-type flagellum-dependent cell motility"/>
    <property type="evidence" value="ECO:0007669"/>
    <property type="project" value="TreeGrafter"/>
</dbReference>
<reference evidence="3" key="1">
    <citation type="submission" date="2018-12" db="EMBL/GenBank/DDBJ databases">
        <title>Genome sequence of Peanibacillus sp.</title>
        <authorList>
            <person name="Subramani G."/>
            <person name="Srinivasan S."/>
            <person name="Kim M.K."/>
        </authorList>
    </citation>
    <scope>NUCLEOTIDE SEQUENCE [LARGE SCALE GENOMIC DNA]</scope>
    <source>
        <strain evidence="3">18JY67-1</strain>
    </source>
</reference>
<evidence type="ECO:0000313" key="3">
    <source>
        <dbReference type="Proteomes" id="UP000272528"/>
    </source>
</evidence>
<dbReference type="AlphaFoldDB" id="A0A3S9ABT3"/>
<dbReference type="EMBL" id="CP034437">
    <property type="protein sequence ID" value="AZN43174.1"/>
    <property type="molecule type" value="Genomic_DNA"/>
</dbReference>
<dbReference type="GO" id="GO:0007155">
    <property type="term" value="P:cell adhesion"/>
    <property type="evidence" value="ECO:0007669"/>
    <property type="project" value="InterPro"/>
</dbReference>
<protein>
    <recommendedName>
        <fullName evidence="1">Flagellar hook-associated protein 2 C-terminal domain-containing protein</fullName>
    </recommendedName>
</protein>
<keyword evidence="3" id="KW-1185">Reference proteome</keyword>
<proteinExistence type="predicted"/>
<dbReference type="PANTHER" id="PTHR30288">
    <property type="entry name" value="FLAGELLAR CAP/ASSEMBLY PROTEIN FLID"/>
    <property type="match status" value="1"/>
</dbReference>
<organism evidence="2 3">
    <name type="scientific">Paenibacillus albus</name>
    <dbReference type="NCBI Taxonomy" id="2495582"/>
    <lineage>
        <taxon>Bacteria</taxon>
        <taxon>Bacillati</taxon>
        <taxon>Bacillota</taxon>
        <taxon>Bacilli</taxon>
        <taxon>Bacillales</taxon>
        <taxon>Paenibacillaceae</taxon>
        <taxon>Paenibacillus</taxon>
    </lineage>
</organism>
<dbReference type="GO" id="GO:0009421">
    <property type="term" value="C:bacterial-type flagellum filament cap"/>
    <property type="evidence" value="ECO:0007669"/>
    <property type="project" value="InterPro"/>
</dbReference>
<dbReference type="RefSeq" id="WP_126019485.1">
    <property type="nucleotide sequence ID" value="NZ_CP034437.1"/>
</dbReference>
<dbReference type="Pfam" id="PF07195">
    <property type="entry name" value="FliD_C"/>
    <property type="match status" value="1"/>
</dbReference>
<evidence type="ECO:0000259" key="1">
    <source>
        <dbReference type="Pfam" id="PF07195"/>
    </source>
</evidence>
<feature type="domain" description="Flagellar hook-associated protein 2 C-terminal" evidence="1">
    <location>
        <begin position="348"/>
        <end position="403"/>
    </location>
</feature>
<dbReference type="OrthoDB" id="2624588at2"/>
<dbReference type="PANTHER" id="PTHR30288:SF0">
    <property type="entry name" value="FLAGELLAR HOOK-ASSOCIATED PROTEIN 2"/>
    <property type="match status" value="1"/>
</dbReference>
<gene>
    <name evidence="2" type="ORF">EJC50_28315</name>
</gene>
<accession>A0A3S9ABT3</accession>
<evidence type="ECO:0000313" key="2">
    <source>
        <dbReference type="EMBL" id="AZN43174.1"/>
    </source>
</evidence>
<sequence>MVLPYSMPAVFGAVRPSREPVQPVERYALYPYSGQGYMSLLSQNTRKQVAASIPARGSVGSFTLPKQALIALKAAADSSANWLAQSKKVSSALSDLRMYGKSAFEQRSVQVEGTGTAAAGVTGEADANAARTDYSVHFTSLAKTQQNQGYELTKNAPSIINSGAHIFTLQAGGQTRTISTVIHPGDTNTAALRRLQNGINGAQLGVTASLQEDQTNGTVKLVVNAGGVGTEHAFALHDQRGAIVAASGADRTIVKGSDMHVQVDGTAYDSNKSNTLDLQQGRVRISLGDMTVPADFTIKVRNNSDELHSQLLSVMSEVNSLQHTYEASGYLNPVLKQRIDDAFLSPDLASLGISQSQHGKWQLDEEKLGAAMEARPEEVSRVITGRHGLASRLQQTINQLSELPTESLISIKASGFQSFTLYSSKSDSYLQLPLDGLFLNSIM</sequence>